<name>A0A4R0JGU3_9ACTN</name>
<dbReference type="RefSeq" id="WP_131367434.1">
    <property type="nucleotide sequence ID" value="NZ_SJKB01000040.1"/>
</dbReference>
<evidence type="ECO:0000259" key="3">
    <source>
        <dbReference type="PROSITE" id="PS51371"/>
    </source>
</evidence>
<evidence type="ECO:0000256" key="1">
    <source>
        <dbReference type="ARBA" id="ARBA00023122"/>
    </source>
</evidence>
<dbReference type="InterPro" id="IPR046342">
    <property type="entry name" value="CBS_dom_sf"/>
</dbReference>
<dbReference type="AlphaFoldDB" id="A0A4R0JGU3"/>
<dbReference type="InterPro" id="IPR051257">
    <property type="entry name" value="Diverse_CBS-Domain"/>
</dbReference>
<evidence type="ECO:0000313" key="4">
    <source>
        <dbReference type="EMBL" id="TCC44874.1"/>
    </source>
</evidence>
<dbReference type="PANTHER" id="PTHR43080">
    <property type="entry name" value="CBS DOMAIN-CONTAINING PROTEIN CBSX3, MITOCHONDRIAL"/>
    <property type="match status" value="1"/>
</dbReference>
<dbReference type="Gene3D" id="3.10.580.10">
    <property type="entry name" value="CBS-domain"/>
    <property type="match status" value="1"/>
</dbReference>
<feature type="domain" description="CBS" evidence="3">
    <location>
        <begin position="9"/>
        <end position="68"/>
    </location>
</feature>
<comment type="caution">
    <text evidence="4">The sequence shown here is derived from an EMBL/GenBank/DDBJ whole genome shotgun (WGS) entry which is preliminary data.</text>
</comment>
<dbReference type="PROSITE" id="PS51371">
    <property type="entry name" value="CBS"/>
    <property type="match status" value="2"/>
</dbReference>
<protein>
    <submittedName>
        <fullName evidence="4">CBS domain-containing protein</fullName>
    </submittedName>
</protein>
<organism evidence="4 5">
    <name type="scientific">Kribbella pittospori</name>
    <dbReference type="NCBI Taxonomy" id="722689"/>
    <lineage>
        <taxon>Bacteria</taxon>
        <taxon>Bacillati</taxon>
        <taxon>Actinomycetota</taxon>
        <taxon>Actinomycetes</taxon>
        <taxon>Propionibacteriales</taxon>
        <taxon>Kribbellaceae</taxon>
        <taxon>Kribbella</taxon>
    </lineage>
</organism>
<reference evidence="4 5" key="1">
    <citation type="submission" date="2019-02" db="EMBL/GenBank/DDBJ databases">
        <title>Kribbella capetownensis sp. nov. and Kribbella speibonae sp. nov., isolated from soil.</title>
        <authorList>
            <person name="Curtis S.M."/>
            <person name="Norton I."/>
            <person name="Everest G.J."/>
            <person name="Meyers P.R."/>
        </authorList>
    </citation>
    <scope>NUCLEOTIDE SEQUENCE [LARGE SCALE GENOMIC DNA]</scope>
    <source>
        <strain evidence="4 5">NRRL B-24813</strain>
    </source>
</reference>
<dbReference type="OrthoDB" id="9799454at2"/>
<dbReference type="SUPFAM" id="SSF54631">
    <property type="entry name" value="CBS-domain pair"/>
    <property type="match status" value="1"/>
</dbReference>
<gene>
    <name evidence="4" type="ORF">E0H73_45165</name>
</gene>
<evidence type="ECO:0000313" key="5">
    <source>
        <dbReference type="Proteomes" id="UP000291144"/>
    </source>
</evidence>
<dbReference type="EMBL" id="SJKB01000040">
    <property type="protein sequence ID" value="TCC44874.1"/>
    <property type="molecule type" value="Genomic_DNA"/>
</dbReference>
<sequence>MTMLIRDLMTAPAVTVTAGTPIGTALRLLDDRKITALPVVDSRGVLVGIVSEADLVPDAALLDERVPVTAVRTTADTPPRRVADVMSHLAATVNTDDDLDVAIDLMWSTMVKSLPVLDRGKVAGMISRSDVIHLLAGRDDRIRTEARDLIHEERPEWKVDVQDGIVTVTGPMDPHERTLADVLARTVRGVIAVRIH</sequence>
<dbReference type="Pfam" id="PF00571">
    <property type="entry name" value="CBS"/>
    <property type="match status" value="2"/>
</dbReference>
<dbReference type="SMART" id="SM00116">
    <property type="entry name" value="CBS"/>
    <property type="match status" value="2"/>
</dbReference>
<evidence type="ECO:0000256" key="2">
    <source>
        <dbReference type="PROSITE-ProRule" id="PRU00703"/>
    </source>
</evidence>
<proteinExistence type="predicted"/>
<dbReference type="PANTHER" id="PTHR43080:SF2">
    <property type="entry name" value="CBS DOMAIN-CONTAINING PROTEIN"/>
    <property type="match status" value="1"/>
</dbReference>
<keyword evidence="1 2" id="KW-0129">CBS domain</keyword>
<accession>A0A4R0JGU3</accession>
<feature type="domain" description="CBS" evidence="3">
    <location>
        <begin position="86"/>
        <end position="141"/>
    </location>
</feature>
<keyword evidence="5" id="KW-1185">Reference proteome</keyword>
<dbReference type="Proteomes" id="UP000291144">
    <property type="component" value="Unassembled WGS sequence"/>
</dbReference>
<dbReference type="InterPro" id="IPR000644">
    <property type="entry name" value="CBS_dom"/>
</dbReference>